<dbReference type="SUPFAM" id="SSF52540">
    <property type="entry name" value="P-loop containing nucleoside triphosphate hydrolases"/>
    <property type="match status" value="1"/>
</dbReference>
<dbReference type="EMBL" id="ABLOJW010000010">
    <property type="protein sequence ID" value="EKT4092661.1"/>
    <property type="molecule type" value="Genomic_DNA"/>
</dbReference>
<dbReference type="InterPro" id="IPR045455">
    <property type="entry name" value="NrS-1_pol-like_helicase"/>
</dbReference>
<keyword evidence="3" id="KW-0067">ATP-binding</keyword>
<dbReference type="InterPro" id="IPR027417">
    <property type="entry name" value="P-loop_NTPase"/>
</dbReference>
<proteinExistence type="predicted"/>
<dbReference type="PANTHER" id="PTHR35372">
    <property type="entry name" value="ATP BINDING PROTEIN-RELATED"/>
    <property type="match status" value="1"/>
</dbReference>
<dbReference type="Gene3D" id="3.40.50.300">
    <property type="entry name" value="P-loop containing nucleotide triphosphate hydrolases"/>
    <property type="match status" value="1"/>
</dbReference>
<dbReference type="PROSITE" id="PS51206">
    <property type="entry name" value="SF3_HELICASE_1"/>
    <property type="match status" value="1"/>
</dbReference>
<reference evidence="8" key="1">
    <citation type="submission" date="2020-11" db="EMBL/GenBank/DDBJ databases">
        <title>Enhanced detection system for hospital associated transmission using whole genome sequencing surveillance.</title>
        <authorList>
            <person name="Harrison L.H."/>
            <person name="Van Tyne D."/>
            <person name="Marsh J.W."/>
            <person name="Griffith M.P."/>
            <person name="Snyder D.J."/>
            <person name="Cooper V.S."/>
            <person name="Mustapha M."/>
        </authorList>
    </citation>
    <scope>NUCLEOTIDE SEQUENCE</scope>
    <source>
        <strain evidence="8">STEN00053</strain>
    </source>
</reference>
<protein>
    <submittedName>
        <fullName evidence="8">Replication protein E1</fullName>
    </submittedName>
</protein>
<dbReference type="Proteomes" id="UP001218208">
    <property type="component" value="Unassembled WGS sequence"/>
</dbReference>
<gene>
    <name evidence="8" type="ORF">I5V89_12705</name>
    <name evidence="7" type="ORF">QEG23_002181</name>
</gene>
<name>A0A8E3R1C7_STEMA</name>
<evidence type="ECO:0000256" key="1">
    <source>
        <dbReference type="ARBA" id="ARBA00022741"/>
    </source>
</evidence>
<dbReference type="AlphaFoldDB" id="A0A8E3R1C7"/>
<dbReference type="GO" id="GO:0016787">
    <property type="term" value="F:hydrolase activity"/>
    <property type="evidence" value="ECO:0007669"/>
    <property type="project" value="UniProtKB-KW"/>
</dbReference>
<accession>A0A8E3R1C7</accession>
<organism evidence="8 9">
    <name type="scientific">Stenotrophomonas maltophilia</name>
    <name type="common">Pseudomonas maltophilia</name>
    <name type="synonym">Xanthomonas maltophilia</name>
    <dbReference type="NCBI Taxonomy" id="40324"/>
    <lineage>
        <taxon>Bacteria</taxon>
        <taxon>Pseudomonadati</taxon>
        <taxon>Pseudomonadota</taxon>
        <taxon>Gammaproteobacteria</taxon>
        <taxon>Lysobacterales</taxon>
        <taxon>Lysobacteraceae</taxon>
        <taxon>Stenotrophomonas</taxon>
        <taxon>Stenotrophomonas maltophilia group</taxon>
    </lineage>
</organism>
<feature type="compositionally biased region" description="Basic and acidic residues" evidence="5">
    <location>
        <begin position="634"/>
        <end position="643"/>
    </location>
</feature>
<dbReference type="RefSeq" id="WP_006375901.1">
    <property type="nucleotide sequence ID" value="NZ_CP027562.1"/>
</dbReference>
<dbReference type="EMBL" id="JADUOV010000008">
    <property type="protein sequence ID" value="MBH1790732.1"/>
    <property type="molecule type" value="Genomic_DNA"/>
</dbReference>
<dbReference type="InterPro" id="IPR014015">
    <property type="entry name" value="Helicase_SF3_DNA-vir"/>
</dbReference>
<sequence length="643" mass="71323">MSTTNVSPKGKAVNPTTEEPSNIVPFEASRFLGAEASARKVNLEAEEHKQLYRHSVDREGQRKPPSLPILFARRTTECVDRLWACQATSGTGEIVHHWNGTYWQAISDAEGVGVASDWIDRNADFAGSPKLAKDCWDMASLRLRQKNPMPAQAKRAIVPVADGYVEILPGGFHVLAPDPALGMTHAVRVACGGRQGHAYKPQPLPADSRFAKFLRQAHDDPRVIDLLQEQCGMTLLPGVYSQAAWWHGVAGSGKSTLAEIVEAMHRQVARCNLETLGDRFSLEPMIGASLILVDEVECEKWAEGRFKTMVSGNGIGIDRKNQKQLASYHSTAKWIITSNSAPFIRDKSNGVWRRLTVVHWKKAVPVNQHDPDLVKNILAEEGQLVLDWMLEGARRIVARGRALSDTDADMPEAVRAAKLAARHGSDQVMAWAQAERVVRIETDECTLSMRQVYENYKNWGYRQGLADIDLLTGRQFWRGLKEMGLDDGARSNRRINGKQEECVRLRINGAATVGEACGDLPLRSSATVTALRVAQERSQSLEPWETDVTPTLEQQGARQEEMERRFDRLSAQQQAAEMGALHADALREEAGRTRAKAIQLQLQERINELEIRALFGEPLAGRESSETQGGGKVGDGDARQRRS</sequence>
<evidence type="ECO:0000256" key="4">
    <source>
        <dbReference type="SAM" id="Coils"/>
    </source>
</evidence>
<comment type="caution">
    <text evidence="8">The sequence shown here is derived from an EMBL/GenBank/DDBJ whole genome shotgun (WGS) entry which is preliminary data.</text>
</comment>
<feature type="region of interest" description="Disordered" evidence="5">
    <location>
        <begin position="618"/>
        <end position="643"/>
    </location>
</feature>
<evidence type="ECO:0000256" key="3">
    <source>
        <dbReference type="ARBA" id="ARBA00022840"/>
    </source>
</evidence>
<evidence type="ECO:0000313" key="7">
    <source>
        <dbReference type="EMBL" id="EKT4092661.1"/>
    </source>
</evidence>
<dbReference type="GO" id="GO:0005524">
    <property type="term" value="F:ATP binding"/>
    <property type="evidence" value="ECO:0007669"/>
    <property type="project" value="UniProtKB-KW"/>
</dbReference>
<evidence type="ECO:0000259" key="6">
    <source>
        <dbReference type="PROSITE" id="PS51206"/>
    </source>
</evidence>
<dbReference type="Pfam" id="PF19263">
    <property type="entry name" value="DUF5906"/>
    <property type="match status" value="1"/>
</dbReference>
<feature type="coiled-coil region" evidence="4">
    <location>
        <begin position="552"/>
        <end position="612"/>
    </location>
</feature>
<feature type="domain" description="SF3 helicase" evidence="6">
    <location>
        <begin position="222"/>
        <end position="373"/>
    </location>
</feature>
<dbReference type="Proteomes" id="UP000634179">
    <property type="component" value="Unassembled WGS sequence"/>
</dbReference>
<dbReference type="PANTHER" id="PTHR35372:SF2">
    <property type="entry name" value="SF3 HELICASE DOMAIN-CONTAINING PROTEIN"/>
    <property type="match status" value="1"/>
</dbReference>
<evidence type="ECO:0000256" key="5">
    <source>
        <dbReference type="SAM" id="MobiDB-lite"/>
    </source>
</evidence>
<evidence type="ECO:0000256" key="2">
    <source>
        <dbReference type="ARBA" id="ARBA00022801"/>
    </source>
</evidence>
<evidence type="ECO:0000313" key="9">
    <source>
        <dbReference type="Proteomes" id="UP000634179"/>
    </source>
</evidence>
<dbReference type="InterPro" id="IPR051620">
    <property type="entry name" value="ORF904-like_C"/>
</dbReference>
<keyword evidence="1" id="KW-0547">Nucleotide-binding</keyword>
<reference evidence="7" key="2">
    <citation type="submission" date="2022-07" db="EMBL/GenBank/DDBJ databases">
        <authorList>
            <consortium name="DAFM: The Division of Animal and Food Microbiology"/>
        </authorList>
    </citation>
    <scope>NUCLEOTIDE SEQUENCE</scope>
    <source>
        <strain evidence="7">19MO01SH01-2</strain>
    </source>
</reference>
<evidence type="ECO:0000313" key="8">
    <source>
        <dbReference type="EMBL" id="MBH1790732.1"/>
    </source>
</evidence>
<keyword evidence="4" id="KW-0175">Coiled coil</keyword>
<feature type="region of interest" description="Disordered" evidence="5">
    <location>
        <begin position="1"/>
        <end position="22"/>
    </location>
</feature>
<keyword evidence="2" id="KW-0378">Hydrolase</keyword>